<feature type="region of interest" description="Disordered" evidence="2">
    <location>
        <begin position="315"/>
        <end position="398"/>
    </location>
</feature>
<organism evidence="4 5">
    <name type="scientific">Aureobasidium pullulans</name>
    <name type="common">Black yeast</name>
    <name type="synonym">Pullularia pullulans</name>
    <dbReference type="NCBI Taxonomy" id="5580"/>
    <lineage>
        <taxon>Eukaryota</taxon>
        <taxon>Fungi</taxon>
        <taxon>Dikarya</taxon>
        <taxon>Ascomycota</taxon>
        <taxon>Pezizomycotina</taxon>
        <taxon>Dothideomycetes</taxon>
        <taxon>Dothideomycetidae</taxon>
        <taxon>Dothideales</taxon>
        <taxon>Saccotheciaceae</taxon>
        <taxon>Aureobasidium</taxon>
    </lineage>
</organism>
<evidence type="ECO:0000313" key="5">
    <source>
        <dbReference type="Proteomes" id="UP000310687"/>
    </source>
</evidence>
<evidence type="ECO:0000256" key="2">
    <source>
        <dbReference type="SAM" id="MobiDB-lite"/>
    </source>
</evidence>
<sequence>MTDSLNPSRQRIQMNALQQGSAPPPIDAQRTSEQQKQSAIDAVQNARQQRNSADREVASQHLPSLPRSRSHSRTERARVPRTILTALNEHEESTPLQQSANTFESAATSHTVLEPTQEPEQSQSPHIRFKNPPGAYVDSSFVHDADQTHTHAPLFDNDDTHSFAYRQEDDFDPGNHIDDTLLDVTKDFELNLNDLVTNALRRKSNTDIETLEQFSALDEEDFATKVAQYPHSWFRAVIAVQQSHHRAEEAIDQLSEDINALEGDAIQDERDLKSLRDIAQRRDTRLEQCKKIINQQQETLALQQNNIAEMQAKIAHLEGDRGRNRTPSRPRSSSRGRSWSPSQITAPRRQSPHRKTNPIMPSRPSEAPSGLTHTTNTSGSSSSRPLRVPDPPEFDNKSSVSFSQWKVKMRIKLFTSGDYEDRSEQAKLDYILSRTGGSVFERLLMRMPDSPNHSLRFLTAQECLDQLNDWYGDRHKQARAYTEFENLAQNYNESFEDFLTRFQECSAYMGLSDEHEMQKLQHKLNSRYGQRINDGTYYASLKDVIRRGDALDAHFIFQDAQKKPVDRERRPPRQRNASTSSTSSYGSSRSSTSNASTTASSVTALPRLTDELRQKLRAEGRCFRCREKGHTSFNCPKNTNRVNNVNHLAIMPATDDAVSEAGGVPLTRDSENE</sequence>
<feature type="region of interest" description="Disordered" evidence="2">
    <location>
        <begin position="1"/>
        <end position="128"/>
    </location>
</feature>
<feature type="compositionally biased region" description="Low complexity" evidence="2">
    <location>
        <begin position="369"/>
        <end position="383"/>
    </location>
</feature>
<dbReference type="Gene3D" id="4.10.60.10">
    <property type="entry name" value="Zinc finger, CCHC-type"/>
    <property type="match status" value="1"/>
</dbReference>
<evidence type="ECO:0000313" key="4">
    <source>
        <dbReference type="EMBL" id="THW26018.1"/>
    </source>
</evidence>
<feature type="compositionally biased region" description="Basic and acidic residues" evidence="2">
    <location>
        <begin position="562"/>
        <end position="571"/>
    </location>
</feature>
<dbReference type="InterPro" id="IPR001878">
    <property type="entry name" value="Znf_CCHC"/>
</dbReference>
<keyword evidence="1" id="KW-0862">Zinc</keyword>
<reference evidence="4 5" key="1">
    <citation type="submission" date="2018-10" db="EMBL/GenBank/DDBJ databases">
        <title>Fifty Aureobasidium pullulans genomes reveal a recombining polyextremotolerant generalist.</title>
        <authorList>
            <person name="Gostincar C."/>
            <person name="Turk M."/>
            <person name="Zajc J."/>
            <person name="Gunde-Cimerman N."/>
        </authorList>
    </citation>
    <scope>NUCLEOTIDE SEQUENCE [LARGE SCALE GENOMIC DNA]</scope>
    <source>
        <strain evidence="4 5">EXF-11013</strain>
    </source>
</reference>
<protein>
    <recommendedName>
        <fullName evidence="3">CCHC-type domain-containing protein</fullName>
    </recommendedName>
</protein>
<feature type="compositionally biased region" description="Low complexity" evidence="2">
    <location>
        <begin position="577"/>
        <end position="604"/>
    </location>
</feature>
<proteinExistence type="predicted"/>
<dbReference type="GO" id="GO:0008270">
    <property type="term" value="F:zinc ion binding"/>
    <property type="evidence" value="ECO:0007669"/>
    <property type="project" value="UniProtKB-KW"/>
</dbReference>
<feature type="domain" description="CCHC-type" evidence="3">
    <location>
        <begin position="621"/>
        <end position="637"/>
    </location>
</feature>
<evidence type="ECO:0000256" key="1">
    <source>
        <dbReference type="PROSITE-ProRule" id="PRU00047"/>
    </source>
</evidence>
<feature type="region of interest" description="Disordered" evidence="2">
    <location>
        <begin position="654"/>
        <end position="673"/>
    </location>
</feature>
<feature type="compositionally biased region" description="Polar residues" evidence="2">
    <location>
        <begin position="29"/>
        <end position="38"/>
    </location>
</feature>
<dbReference type="AlphaFoldDB" id="A0A4V4JEC1"/>
<name>A0A4V4JEC1_AURPU</name>
<dbReference type="InterPro" id="IPR036875">
    <property type="entry name" value="Znf_CCHC_sf"/>
</dbReference>
<feature type="compositionally biased region" description="Polar residues" evidence="2">
    <location>
        <begin position="1"/>
        <end position="21"/>
    </location>
</feature>
<dbReference type="EMBL" id="QZAL01000490">
    <property type="protein sequence ID" value="THW26018.1"/>
    <property type="molecule type" value="Genomic_DNA"/>
</dbReference>
<dbReference type="SUPFAM" id="SSF57756">
    <property type="entry name" value="Retrovirus zinc finger-like domains"/>
    <property type="match status" value="1"/>
</dbReference>
<gene>
    <name evidence="4" type="ORF">D6D22_10815</name>
</gene>
<feature type="compositionally biased region" description="Basic residues" evidence="2">
    <location>
        <begin position="324"/>
        <end position="334"/>
    </location>
</feature>
<feature type="region of interest" description="Disordered" evidence="2">
    <location>
        <begin position="562"/>
        <end position="606"/>
    </location>
</feature>
<evidence type="ECO:0000259" key="3">
    <source>
        <dbReference type="PROSITE" id="PS50158"/>
    </source>
</evidence>
<feature type="compositionally biased region" description="Polar residues" evidence="2">
    <location>
        <begin position="94"/>
        <end position="111"/>
    </location>
</feature>
<keyword evidence="1" id="KW-0863">Zinc-finger</keyword>
<accession>A0A4V4JEC1</accession>
<dbReference type="PROSITE" id="PS50158">
    <property type="entry name" value="ZF_CCHC"/>
    <property type="match status" value="1"/>
</dbReference>
<keyword evidence="1" id="KW-0479">Metal-binding</keyword>
<comment type="caution">
    <text evidence="4">The sequence shown here is derived from an EMBL/GenBank/DDBJ whole genome shotgun (WGS) entry which is preliminary data.</text>
</comment>
<dbReference type="Proteomes" id="UP000310687">
    <property type="component" value="Unassembled WGS sequence"/>
</dbReference>
<dbReference type="GO" id="GO:0003676">
    <property type="term" value="F:nucleic acid binding"/>
    <property type="evidence" value="ECO:0007669"/>
    <property type="project" value="InterPro"/>
</dbReference>